<dbReference type="Proteomes" id="UP000266091">
    <property type="component" value="Unassembled WGS sequence"/>
</dbReference>
<protein>
    <submittedName>
        <fullName evidence="4">Uncharacterized protein</fullName>
    </submittedName>
</protein>
<dbReference type="PANTHER" id="PTHR43425">
    <property type="entry name" value="OXYGEN-INSENSITIVE NADPH NITROREDUCTASE"/>
    <property type="match status" value="1"/>
</dbReference>
<dbReference type="RefSeq" id="WP_116270897.1">
    <property type="nucleotide sequence ID" value="NZ_BGZJ01000002.1"/>
</dbReference>
<dbReference type="AlphaFoldDB" id="A0A388SES0"/>
<sequence length="114" mass="12931">MRDEETALGERLHFPEQSFVVAGLLVEWTAEGVQTLVRPRLPQNAVAFKNGYGPVDLKEAVATYERNFRAYREANGMKLKSWTFEVVNGATSIDYMDGRENMTDMLKGRGFPLK</sequence>
<accession>A0A388SES0</accession>
<organism evidence="4 5">
    <name type="scientific">Mesosutterella multiformis</name>
    <dbReference type="NCBI Taxonomy" id="2259133"/>
    <lineage>
        <taxon>Bacteria</taxon>
        <taxon>Pseudomonadati</taxon>
        <taxon>Pseudomonadota</taxon>
        <taxon>Betaproteobacteria</taxon>
        <taxon>Burkholderiales</taxon>
        <taxon>Sutterellaceae</taxon>
        <taxon>Mesosutterella</taxon>
    </lineage>
</organism>
<evidence type="ECO:0000313" key="4">
    <source>
        <dbReference type="EMBL" id="GBO94675.1"/>
    </source>
</evidence>
<proteinExistence type="predicted"/>
<comment type="caution">
    <text evidence="4">The sequence shown here is derived from an EMBL/GenBank/DDBJ whole genome shotgun (WGS) entry which is preliminary data.</text>
</comment>
<keyword evidence="1" id="KW-0285">Flavoprotein</keyword>
<dbReference type="PANTHER" id="PTHR43425:SF2">
    <property type="entry name" value="OXYGEN-INSENSITIVE NADPH NITROREDUCTASE"/>
    <property type="match status" value="1"/>
</dbReference>
<evidence type="ECO:0000256" key="1">
    <source>
        <dbReference type="ARBA" id="ARBA00022630"/>
    </source>
</evidence>
<dbReference type="GO" id="GO:0016491">
    <property type="term" value="F:oxidoreductase activity"/>
    <property type="evidence" value="ECO:0007669"/>
    <property type="project" value="UniProtKB-KW"/>
</dbReference>
<evidence type="ECO:0000256" key="2">
    <source>
        <dbReference type="ARBA" id="ARBA00022643"/>
    </source>
</evidence>
<reference evidence="4 5" key="1">
    <citation type="journal article" date="2018" name="Int. J. Syst. Evol. Microbiol.">
        <title>Mesosutterella multiformis gen. nov., sp. nov., a member of the family Sutterellaceae and Sutterella megalosphaeroides sp. nov., isolated from human faeces.</title>
        <authorList>
            <person name="Sakamoto M."/>
            <person name="Ikeyama N."/>
            <person name="Kunihiro T."/>
            <person name="Iino T."/>
            <person name="Yuki M."/>
            <person name="Ohkuma M."/>
        </authorList>
    </citation>
    <scope>NUCLEOTIDE SEQUENCE [LARGE SCALE GENOMIC DNA]</scope>
    <source>
        <strain evidence="4 5">4NBBH2</strain>
    </source>
</reference>
<dbReference type="InterPro" id="IPR016446">
    <property type="entry name" value="Flavin_OxRdtase_Frp"/>
</dbReference>
<evidence type="ECO:0000313" key="5">
    <source>
        <dbReference type="Proteomes" id="UP000266091"/>
    </source>
</evidence>
<dbReference type="OrthoDB" id="3181400at2"/>
<dbReference type="InterPro" id="IPR000415">
    <property type="entry name" value="Nitroreductase-like"/>
</dbReference>
<keyword evidence="5" id="KW-1185">Reference proteome</keyword>
<evidence type="ECO:0000256" key="3">
    <source>
        <dbReference type="ARBA" id="ARBA00023002"/>
    </source>
</evidence>
<dbReference type="SUPFAM" id="SSF55469">
    <property type="entry name" value="FMN-dependent nitroreductase-like"/>
    <property type="match status" value="1"/>
</dbReference>
<keyword evidence="2" id="KW-0288">FMN</keyword>
<keyword evidence="3" id="KW-0560">Oxidoreductase</keyword>
<gene>
    <name evidence="4" type="ORF">MESMUL_20290</name>
</gene>
<dbReference type="Gene3D" id="3.40.109.10">
    <property type="entry name" value="NADH Oxidase"/>
    <property type="match status" value="1"/>
</dbReference>
<name>A0A388SES0_9BURK</name>
<dbReference type="EMBL" id="BGZJ01000002">
    <property type="protein sequence ID" value="GBO94675.1"/>
    <property type="molecule type" value="Genomic_DNA"/>
</dbReference>